<evidence type="ECO:0000256" key="1">
    <source>
        <dbReference type="SAM" id="Coils"/>
    </source>
</evidence>
<gene>
    <name evidence="2" type="ORF">SAMN02745165_01047</name>
</gene>
<evidence type="ECO:0008006" key="4">
    <source>
        <dbReference type="Google" id="ProtNLM"/>
    </source>
</evidence>
<keyword evidence="3" id="KW-1185">Reference proteome</keyword>
<dbReference type="STRING" id="1122189.SAMN02745165_01047"/>
<feature type="coiled-coil region" evidence="1">
    <location>
        <begin position="75"/>
        <end position="109"/>
    </location>
</feature>
<sequence>MPGRDRTGPEGMGAMTGLGAGYCGSKRTAGGIVAGRGWQCGGVRGGRNAFGGRGRRNMFYATGQPGWRSSGWDVVASPELEAQALENQAAALEEELAIVKKRLADVEKDTEA</sequence>
<dbReference type="Pfam" id="PF17253">
    <property type="entry name" value="DUF5320"/>
    <property type="match status" value="1"/>
</dbReference>
<dbReference type="EMBL" id="FQZT01000003">
    <property type="protein sequence ID" value="SHI89348.1"/>
    <property type="molecule type" value="Genomic_DNA"/>
</dbReference>
<dbReference type="RefSeq" id="WP_072906391.1">
    <property type="nucleotide sequence ID" value="NZ_FQZT01000003.1"/>
</dbReference>
<dbReference type="InterPro" id="IPR035205">
    <property type="entry name" value="DUF5320"/>
</dbReference>
<evidence type="ECO:0000313" key="3">
    <source>
        <dbReference type="Proteomes" id="UP000184171"/>
    </source>
</evidence>
<name>A0A1M6EV88_MALRU</name>
<protein>
    <recommendedName>
        <fullName evidence="4">DUF5320 domain-containing protein</fullName>
    </recommendedName>
</protein>
<reference evidence="2 3" key="1">
    <citation type="submission" date="2016-11" db="EMBL/GenBank/DDBJ databases">
        <authorList>
            <person name="Jaros S."/>
            <person name="Januszkiewicz K."/>
            <person name="Wedrychowicz H."/>
        </authorList>
    </citation>
    <scope>NUCLEOTIDE SEQUENCE [LARGE SCALE GENOMIC DNA]</scope>
    <source>
        <strain evidence="2 3">DSM 5091</strain>
    </source>
</reference>
<dbReference type="Proteomes" id="UP000184171">
    <property type="component" value="Unassembled WGS sequence"/>
</dbReference>
<organism evidence="2 3">
    <name type="scientific">Malonomonas rubra DSM 5091</name>
    <dbReference type="NCBI Taxonomy" id="1122189"/>
    <lineage>
        <taxon>Bacteria</taxon>
        <taxon>Pseudomonadati</taxon>
        <taxon>Thermodesulfobacteriota</taxon>
        <taxon>Desulfuromonadia</taxon>
        <taxon>Desulfuromonadales</taxon>
        <taxon>Geopsychrobacteraceae</taxon>
        <taxon>Malonomonas</taxon>
    </lineage>
</organism>
<proteinExistence type="predicted"/>
<dbReference type="OrthoDB" id="5526436at2"/>
<evidence type="ECO:0000313" key="2">
    <source>
        <dbReference type="EMBL" id="SHI89348.1"/>
    </source>
</evidence>
<accession>A0A1M6EV88</accession>
<dbReference type="AlphaFoldDB" id="A0A1M6EV88"/>
<keyword evidence="1" id="KW-0175">Coiled coil</keyword>